<sequence>MKRNIAHIMKRAAALVLAGCLAIPLTACQSSPAASADPSGGETQAAETLPAETDMWLKVKAEEFTSSNQLSHTWTYEYNDYGQVVKSTSISAPDVGPDDTSQEVAYTYTPDQILSESRSISTFVSGLDDSIKTTEQIVHYNEYGFKTAAEKNVTVDYPADSSKSDTQSSYEVTYFCDPKGNTRATAEKNLEDNTYTFRVSGSGSNEDAEKTYDGDLLIRMVTDTQAYDYEYDENGNMVKKTITYNYGRETEFQEYTLYTYEQRTCKTVPPIDYPSSEEMDVISTAPTFDPSGNFLYVYNYGYDNLGNQVGAYAGAADGTFYGDEYNEYNENGQVIRVWTEDMVADMTYNDQGQRIREDYRMDPDGELLIHSDCEYDESGNLTRMITHADHPDYSEAEGRTQNYEYDENGNLLFCRQFDASGVLLAYDAYTYTEDGKISEISTYDGESTLLYVTRPQYEAISILSKDA</sequence>
<dbReference type="EMBL" id="DVLT01000019">
    <property type="protein sequence ID" value="HIU02172.1"/>
    <property type="molecule type" value="Genomic_DNA"/>
</dbReference>
<protein>
    <submittedName>
        <fullName evidence="2">Uncharacterized protein</fullName>
    </submittedName>
</protein>
<proteinExistence type="predicted"/>
<accession>A0A9D1HH93</accession>
<organism evidence="2 3">
    <name type="scientific">Candidatus Onthocola gallistercoris</name>
    <dbReference type="NCBI Taxonomy" id="2840876"/>
    <lineage>
        <taxon>Bacteria</taxon>
        <taxon>Bacillati</taxon>
        <taxon>Bacillota</taxon>
        <taxon>Bacilli</taxon>
        <taxon>Candidatus Onthocola</taxon>
    </lineage>
</organism>
<reference evidence="2" key="1">
    <citation type="submission" date="2020-10" db="EMBL/GenBank/DDBJ databases">
        <authorList>
            <person name="Gilroy R."/>
        </authorList>
    </citation>
    <scope>NUCLEOTIDE SEQUENCE</scope>
    <source>
        <strain evidence="2">CHK187-14744</strain>
    </source>
</reference>
<name>A0A9D1HH93_9FIRM</name>
<comment type="caution">
    <text evidence="2">The sequence shown here is derived from an EMBL/GenBank/DDBJ whole genome shotgun (WGS) entry which is preliminary data.</text>
</comment>
<dbReference type="Gene3D" id="2.180.10.10">
    <property type="entry name" value="RHS repeat-associated core"/>
    <property type="match status" value="2"/>
</dbReference>
<dbReference type="Proteomes" id="UP000824164">
    <property type="component" value="Unassembled WGS sequence"/>
</dbReference>
<gene>
    <name evidence="2" type="ORF">IAB63_02830</name>
</gene>
<evidence type="ECO:0000313" key="2">
    <source>
        <dbReference type="EMBL" id="HIU02172.1"/>
    </source>
</evidence>
<dbReference type="AlphaFoldDB" id="A0A9D1HH93"/>
<evidence type="ECO:0000313" key="3">
    <source>
        <dbReference type="Proteomes" id="UP000824164"/>
    </source>
</evidence>
<dbReference type="SUPFAM" id="SSF63829">
    <property type="entry name" value="Calcium-dependent phosphotriesterase"/>
    <property type="match status" value="1"/>
</dbReference>
<evidence type="ECO:0000256" key="1">
    <source>
        <dbReference type="SAM" id="SignalP"/>
    </source>
</evidence>
<feature type="chain" id="PRO_5038650342" evidence="1">
    <location>
        <begin position="37"/>
        <end position="467"/>
    </location>
</feature>
<reference evidence="2" key="2">
    <citation type="journal article" date="2021" name="PeerJ">
        <title>Extensive microbial diversity within the chicken gut microbiome revealed by metagenomics and culture.</title>
        <authorList>
            <person name="Gilroy R."/>
            <person name="Ravi A."/>
            <person name="Getino M."/>
            <person name="Pursley I."/>
            <person name="Horton D.L."/>
            <person name="Alikhan N.F."/>
            <person name="Baker D."/>
            <person name="Gharbi K."/>
            <person name="Hall N."/>
            <person name="Watson M."/>
            <person name="Adriaenssens E.M."/>
            <person name="Foster-Nyarko E."/>
            <person name="Jarju S."/>
            <person name="Secka A."/>
            <person name="Antonio M."/>
            <person name="Oren A."/>
            <person name="Chaudhuri R.R."/>
            <person name="La Ragione R."/>
            <person name="Hildebrand F."/>
            <person name="Pallen M.J."/>
        </authorList>
    </citation>
    <scope>NUCLEOTIDE SEQUENCE</scope>
    <source>
        <strain evidence="2">CHK187-14744</strain>
    </source>
</reference>
<feature type="signal peptide" evidence="1">
    <location>
        <begin position="1"/>
        <end position="36"/>
    </location>
</feature>
<keyword evidence="1" id="KW-0732">Signal</keyword>